<evidence type="ECO:0000256" key="1">
    <source>
        <dbReference type="ARBA" id="ARBA00008356"/>
    </source>
</evidence>
<dbReference type="InterPro" id="IPR045173">
    <property type="entry name" value="Cdt1"/>
</dbReference>
<name>A0A7K5JPK9_9TYRA</name>
<dbReference type="InterPro" id="IPR036390">
    <property type="entry name" value="WH_DNA-bd_sf"/>
</dbReference>
<gene>
    <name evidence="5" type="primary">Cdt1</name>
    <name evidence="5" type="ORF">MIOMAC_R09250</name>
</gene>
<feature type="non-terminal residue" evidence="5">
    <location>
        <position position="588"/>
    </location>
</feature>
<evidence type="ECO:0000259" key="4">
    <source>
        <dbReference type="SMART" id="SM01075"/>
    </source>
</evidence>
<dbReference type="GO" id="GO:0000076">
    <property type="term" value="P:DNA replication checkpoint signaling"/>
    <property type="evidence" value="ECO:0007669"/>
    <property type="project" value="TreeGrafter"/>
</dbReference>
<feature type="compositionally biased region" description="Basic and acidic residues" evidence="3">
    <location>
        <begin position="95"/>
        <end position="115"/>
    </location>
</feature>
<feature type="region of interest" description="Disordered" evidence="3">
    <location>
        <begin position="39"/>
        <end position="126"/>
    </location>
</feature>
<dbReference type="EMBL" id="VYZC01000046">
    <property type="protein sequence ID" value="NWS95877.1"/>
    <property type="molecule type" value="Genomic_DNA"/>
</dbReference>
<feature type="domain" description="CDT1 Geminin-binding" evidence="4">
    <location>
        <begin position="233"/>
        <end position="398"/>
    </location>
</feature>
<dbReference type="Pfam" id="PF16679">
    <property type="entry name" value="CDT1_C"/>
    <property type="match status" value="1"/>
</dbReference>
<dbReference type="GO" id="GO:0000278">
    <property type="term" value="P:mitotic cell cycle"/>
    <property type="evidence" value="ECO:0007669"/>
    <property type="project" value="TreeGrafter"/>
</dbReference>
<organism evidence="5 6">
    <name type="scientific">Mionectes macconnelli</name>
    <name type="common">McConnell's flycatcher</name>
    <dbReference type="NCBI Taxonomy" id="254557"/>
    <lineage>
        <taxon>Eukaryota</taxon>
        <taxon>Metazoa</taxon>
        <taxon>Chordata</taxon>
        <taxon>Craniata</taxon>
        <taxon>Vertebrata</taxon>
        <taxon>Euteleostomi</taxon>
        <taxon>Archelosauria</taxon>
        <taxon>Archosauria</taxon>
        <taxon>Dinosauria</taxon>
        <taxon>Saurischia</taxon>
        <taxon>Theropoda</taxon>
        <taxon>Coelurosauria</taxon>
        <taxon>Aves</taxon>
        <taxon>Neognathae</taxon>
        <taxon>Neoaves</taxon>
        <taxon>Telluraves</taxon>
        <taxon>Australaves</taxon>
        <taxon>Passeriformes</taxon>
        <taxon>Tyrannidae</taxon>
        <taxon>Mionectes</taxon>
    </lineage>
</organism>
<comment type="caution">
    <text evidence="5">The sequence shown here is derived from an EMBL/GenBank/DDBJ whole genome shotgun (WGS) entry which is preliminary data.</text>
</comment>
<evidence type="ECO:0000256" key="3">
    <source>
        <dbReference type="SAM" id="MobiDB-lite"/>
    </source>
</evidence>
<dbReference type="Gene3D" id="1.10.10.1420">
    <property type="entry name" value="DNA replication factor Cdt1, C-terminal WH domain"/>
    <property type="match status" value="1"/>
</dbReference>
<dbReference type="CDD" id="cd08767">
    <property type="entry name" value="Cdt1_c"/>
    <property type="match status" value="1"/>
</dbReference>
<dbReference type="Pfam" id="PF08839">
    <property type="entry name" value="CDT1"/>
    <property type="match status" value="1"/>
</dbReference>
<dbReference type="PANTHER" id="PTHR28637:SF1">
    <property type="entry name" value="DNA REPLICATION FACTOR CDT1"/>
    <property type="match status" value="1"/>
</dbReference>
<evidence type="ECO:0000256" key="2">
    <source>
        <dbReference type="ARBA" id="ARBA00023306"/>
    </source>
</evidence>
<keyword evidence="2" id="KW-0131">Cell cycle</keyword>
<dbReference type="Proteomes" id="UP000525714">
    <property type="component" value="Unassembled WGS sequence"/>
</dbReference>
<dbReference type="GO" id="GO:0030174">
    <property type="term" value="P:regulation of DNA-templated DNA replication initiation"/>
    <property type="evidence" value="ECO:0007669"/>
    <property type="project" value="InterPro"/>
</dbReference>
<protein>
    <submittedName>
        <fullName evidence="5">CDT1 factor</fullName>
    </submittedName>
</protein>
<dbReference type="InterPro" id="IPR032054">
    <property type="entry name" value="Cdt1_C"/>
</dbReference>
<reference evidence="5 6" key="1">
    <citation type="submission" date="2019-09" db="EMBL/GenBank/DDBJ databases">
        <title>Bird 10,000 Genomes (B10K) Project - Family phase.</title>
        <authorList>
            <person name="Zhang G."/>
        </authorList>
    </citation>
    <scope>NUCLEOTIDE SEQUENCE [LARGE SCALE GENOMIC DNA]</scope>
    <source>
        <strain evidence="5">B10K-DU-003-16</strain>
        <tissue evidence="5">Mixed tissue sample</tissue>
    </source>
</reference>
<sequence>MAQLRITNFFGQTKAGTGVPAKRDGGRRLKAALAGALVAREEEDDGAPAGLSAHPPPVLRSPRTPARGSSPAVRGLAGRKRSRRDMEAESPVGARFEEPRGKSARKRLETPRDAEPGSPDAVGRMGRSAIRRFLRDAAEDVAELRGRLQRMKELAQLPSVPSRTSTDLRGRLEQVRQLELRIRQRKAGSEATPGARPSRDAGAAASATEAGEKPPAYQRFHTLAQDLPPGLTLPYKFKVLAEMFRSLDTIAGMLFNRAETITFTKVKQGVQDMMRRQFEERHMGQIKAVYPASYLLRQEKNIPTFGNGGKKSEYQLTLEPVVGEEEKVDGRPHLSASRLLERRKEFHRNLVNIVKQHHKAFLAALSPPMEVPEEKLTRWHPRFNVDEVPDISPVELPRPPQADRLSTAQEVLSTARGMLSPKMEKALANVALRTAEAGAGEPVLSKAPSPASTSSALKGVSQALLDRIRAKEARKLQALMTRDTQQEERVAMLGRLPAMARVLRSVFVAEKKQALPMEVVCARLGDSYDELMAPAEMEKHLRLFAELLPDWVGIHAIRTDTYIKLDKEKDLGLITERLTKAAKEAEAL</sequence>
<dbReference type="InterPro" id="IPR014939">
    <property type="entry name" value="CDT1_Gemini-bd-like"/>
</dbReference>
<feature type="non-terminal residue" evidence="5">
    <location>
        <position position="1"/>
    </location>
</feature>
<dbReference type="GO" id="GO:0005634">
    <property type="term" value="C:nucleus"/>
    <property type="evidence" value="ECO:0007669"/>
    <property type="project" value="TreeGrafter"/>
</dbReference>
<dbReference type="InterPro" id="IPR038090">
    <property type="entry name" value="Cdt1_C_WH_dom_sf"/>
</dbReference>
<keyword evidence="6" id="KW-1185">Reference proteome</keyword>
<dbReference type="GO" id="GO:0003677">
    <property type="term" value="F:DNA binding"/>
    <property type="evidence" value="ECO:0007669"/>
    <property type="project" value="InterPro"/>
</dbReference>
<feature type="region of interest" description="Disordered" evidence="3">
    <location>
        <begin position="183"/>
        <end position="214"/>
    </location>
</feature>
<dbReference type="SUPFAM" id="SSF46785">
    <property type="entry name" value="Winged helix' DNA-binding domain"/>
    <property type="match status" value="1"/>
</dbReference>
<dbReference type="CDD" id="cd08674">
    <property type="entry name" value="Cdt1_m"/>
    <property type="match status" value="1"/>
</dbReference>
<evidence type="ECO:0000313" key="5">
    <source>
        <dbReference type="EMBL" id="NWS95877.1"/>
    </source>
</evidence>
<dbReference type="AlphaFoldDB" id="A0A7K5JPK9"/>
<dbReference type="GO" id="GO:0070182">
    <property type="term" value="F:DNA polymerase binding"/>
    <property type="evidence" value="ECO:0007669"/>
    <property type="project" value="TreeGrafter"/>
</dbReference>
<evidence type="ECO:0000313" key="6">
    <source>
        <dbReference type="Proteomes" id="UP000525714"/>
    </source>
</evidence>
<accession>A0A7K5JPK9</accession>
<feature type="compositionally biased region" description="Low complexity" evidence="3">
    <location>
        <begin position="193"/>
        <end position="207"/>
    </location>
</feature>
<dbReference type="PANTHER" id="PTHR28637">
    <property type="entry name" value="DNA REPLICATION FACTOR CDT1"/>
    <property type="match status" value="1"/>
</dbReference>
<dbReference type="SMART" id="SM01075">
    <property type="entry name" value="CDT1"/>
    <property type="match status" value="1"/>
</dbReference>
<proteinExistence type="inferred from homology"/>
<dbReference type="GO" id="GO:0071163">
    <property type="term" value="P:DNA replication preinitiation complex assembly"/>
    <property type="evidence" value="ECO:0007669"/>
    <property type="project" value="InterPro"/>
</dbReference>
<comment type="similarity">
    <text evidence="1">Belongs to the Cdt1 family.</text>
</comment>